<proteinExistence type="inferred from homology"/>
<dbReference type="Pfam" id="PF09335">
    <property type="entry name" value="VTT_dom"/>
    <property type="match status" value="1"/>
</dbReference>
<dbReference type="Proteomes" id="UP000095488">
    <property type="component" value="Unassembled WGS sequence"/>
</dbReference>
<evidence type="ECO:0000256" key="1">
    <source>
        <dbReference type="ARBA" id="ARBA00010792"/>
    </source>
</evidence>
<evidence type="ECO:0000313" key="4">
    <source>
        <dbReference type="EMBL" id="CUN42861.1"/>
    </source>
</evidence>
<accession>A0ABM9ULF8</accession>
<evidence type="ECO:0000256" key="2">
    <source>
        <dbReference type="SAM" id="Phobius"/>
    </source>
</evidence>
<gene>
    <name evidence="4" type="primary">dedA_1</name>
    <name evidence="4" type="ORF">ERS852473_00097</name>
</gene>
<evidence type="ECO:0000313" key="5">
    <source>
        <dbReference type="Proteomes" id="UP000095488"/>
    </source>
</evidence>
<dbReference type="RefSeq" id="WP_055257009.1">
    <property type="nucleotide sequence ID" value="NZ_CABIXL010000001.1"/>
</dbReference>
<keyword evidence="5" id="KW-1185">Reference proteome</keyword>
<dbReference type="PANTHER" id="PTHR42709">
    <property type="entry name" value="ALKALINE PHOSPHATASE LIKE PROTEIN"/>
    <property type="match status" value="1"/>
</dbReference>
<dbReference type="PANTHER" id="PTHR42709:SF9">
    <property type="entry name" value="ALKALINE PHOSPHATASE LIKE PROTEIN"/>
    <property type="match status" value="1"/>
</dbReference>
<dbReference type="InterPro" id="IPR032816">
    <property type="entry name" value="VTT_dom"/>
</dbReference>
<keyword evidence="2" id="KW-0812">Transmembrane</keyword>
<keyword evidence="2" id="KW-1133">Transmembrane helix</keyword>
<organism evidence="4 5">
    <name type="scientific">Sarcina ventriculi</name>
    <name type="common">Clostridium ventriculi</name>
    <dbReference type="NCBI Taxonomy" id="1267"/>
    <lineage>
        <taxon>Bacteria</taxon>
        <taxon>Bacillati</taxon>
        <taxon>Bacillota</taxon>
        <taxon>Clostridia</taxon>
        <taxon>Eubacteriales</taxon>
        <taxon>Clostridiaceae</taxon>
        <taxon>Sarcina</taxon>
    </lineage>
</organism>
<comment type="similarity">
    <text evidence="1">Belongs to the DedA family.</text>
</comment>
<protein>
    <submittedName>
        <fullName evidence="4">SNARE associated Golgi protein</fullName>
    </submittedName>
</protein>
<dbReference type="InterPro" id="IPR051311">
    <property type="entry name" value="DedA_domain"/>
</dbReference>
<feature type="transmembrane region" description="Helical" evidence="2">
    <location>
        <begin position="210"/>
        <end position="233"/>
    </location>
</feature>
<feature type="transmembrane region" description="Helical" evidence="2">
    <location>
        <begin position="49"/>
        <end position="70"/>
    </location>
</feature>
<feature type="transmembrane region" description="Helical" evidence="2">
    <location>
        <begin position="12"/>
        <end position="37"/>
    </location>
</feature>
<feature type="domain" description="VTT" evidence="3">
    <location>
        <begin position="29"/>
        <end position="155"/>
    </location>
</feature>
<keyword evidence="2" id="KW-0472">Membrane</keyword>
<dbReference type="EMBL" id="CYZR01000001">
    <property type="protein sequence ID" value="CUN42861.1"/>
    <property type="molecule type" value="Genomic_DNA"/>
</dbReference>
<feature type="transmembrane region" description="Helical" evidence="2">
    <location>
        <begin position="140"/>
        <end position="159"/>
    </location>
</feature>
<reference evidence="4 5" key="1">
    <citation type="submission" date="2015-09" db="EMBL/GenBank/DDBJ databases">
        <authorList>
            <consortium name="Pathogen Informatics"/>
        </authorList>
    </citation>
    <scope>NUCLEOTIDE SEQUENCE [LARGE SCALE GENOMIC DNA]</scope>
    <source>
        <strain evidence="4 5">2789STDY5834858</strain>
    </source>
</reference>
<feature type="transmembrane region" description="Helical" evidence="2">
    <location>
        <begin position="171"/>
        <end position="189"/>
    </location>
</feature>
<sequence>MDVINNLLIQYGYIILFIAPMLETLALPIPGELLMIYCGALIYAGKLNLFLSIFFGFSGVALGLSISYIIGHFIGLKFLMKYGIYFGINDKKVEKVSKWFNKYGSKILLISCFIPGVRHVTGYFSGIIKINYKKFILNSYMGAFFWILTFICLGDFLGGDVKNIERYLSRYIMIIIFVIAFSIIVYWIIKKYKKYIKYFIYKKISKNSNSKIIILAIISCLLCFGILILIINIF</sequence>
<name>A0ABM9ULF8_SARVE</name>
<comment type="caution">
    <text evidence="4">The sequence shown here is derived from an EMBL/GenBank/DDBJ whole genome shotgun (WGS) entry which is preliminary data.</text>
</comment>
<evidence type="ECO:0000259" key="3">
    <source>
        <dbReference type="Pfam" id="PF09335"/>
    </source>
</evidence>